<dbReference type="RefSeq" id="WP_190239147.1">
    <property type="nucleotide sequence ID" value="NZ_QFGA01000001.1"/>
</dbReference>
<evidence type="ECO:0000256" key="1">
    <source>
        <dbReference type="ARBA" id="ARBA00022987"/>
    </source>
</evidence>
<gene>
    <name evidence="4" type="ORF">Psch_00727</name>
</gene>
<dbReference type="GO" id="GO:0031411">
    <property type="term" value="C:gas vesicle"/>
    <property type="evidence" value="ECO:0007669"/>
    <property type="project" value="UniProtKB-SubCell"/>
</dbReference>
<keyword evidence="1" id="KW-0304">Gas vesicle</keyword>
<evidence type="ECO:0000313" key="5">
    <source>
        <dbReference type="Proteomes" id="UP000298324"/>
    </source>
</evidence>
<proteinExistence type="inferred from homology"/>
<comment type="subcellular location">
    <subcellularLocation>
        <location evidence="2">Gas vesicle</location>
    </subcellularLocation>
</comment>
<dbReference type="InterPro" id="IPR009430">
    <property type="entry name" value="GvpL/GvpF"/>
</dbReference>
<comment type="similarity">
    <text evidence="3">Belongs to the gas vesicle GvpF/GvpL family.</text>
</comment>
<dbReference type="EMBL" id="QFGA01000001">
    <property type="protein sequence ID" value="TEB07184.1"/>
    <property type="molecule type" value="Genomic_DNA"/>
</dbReference>
<comment type="caution">
    <text evidence="4">The sequence shown here is derived from an EMBL/GenBank/DDBJ whole genome shotgun (WGS) entry which is preliminary data.</text>
</comment>
<evidence type="ECO:0000256" key="3">
    <source>
        <dbReference type="ARBA" id="ARBA00035643"/>
    </source>
</evidence>
<organism evidence="4 5">
    <name type="scientific">Pelotomaculum schinkii</name>
    <dbReference type="NCBI Taxonomy" id="78350"/>
    <lineage>
        <taxon>Bacteria</taxon>
        <taxon>Bacillati</taxon>
        <taxon>Bacillota</taxon>
        <taxon>Clostridia</taxon>
        <taxon>Eubacteriales</taxon>
        <taxon>Desulfotomaculaceae</taxon>
        <taxon>Pelotomaculum</taxon>
    </lineage>
</organism>
<name>A0A4Y7RDW7_9FIRM</name>
<dbReference type="PANTHER" id="PTHR36852:SF1">
    <property type="entry name" value="PROTEIN GVPL 2"/>
    <property type="match status" value="1"/>
</dbReference>
<dbReference type="GO" id="GO:0031412">
    <property type="term" value="P:gas vesicle organization"/>
    <property type="evidence" value="ECO:0007669"/>
    <property type="project" value="InterPro"/>
</dbReference>
<protein>
    <submittedName>
        <fullName evidence="4">Gas vesicle synthesis protein GvpL/GvpF</fullName>
    </submittedName>
</protein>
<dbReference type="AlphaFoldDB" id="A0A4Y7RDW7"/>
<evidence type="ECO:0000313" key="4">
    <source>
        <dbReference type="EMBL" id="TEB07184.1"/>
    </source>
</evidence>
<sequence>MKISQGLYAYCIIQLEQERDLRAKLPADLFFISHRGIAVIVKKAAQASWQPTRKNILNHQKVVTQLQEIIDLLPLRFGTVFKNNNEAEKILDKNFDEINHLLSKIKGRIELGLKIFWKQDAFVKEIGDKKIETLKKEYGIRKKDRYAIAIEAGKIIEEKVLDKRDEYVRLIFKPLKKLADDSVLNPVTGEKMVFNAAFLVKSDHIEIFDQAVKDLYDKYQERFIFKYSGPWTPYNFVKVSW</sequence>
<dbReference type="Pfam" id="PF06386">
    <property type="entry name" value="GvpL_GvpF"/>
    <property type="match status" value="1"/>
</dbReference>
<reference evidence="4 5" key="1">
    <citation type="journal article" date="2018" name="Environ. Microbiol.">
        <title>Novel energy conservation strategies and behaviour of Pelotomaculum schinkii driving syntrophic propionate catabolism.</title>
        <authorList>
            <person name="Hidalgo-Ahumada C.A.P."/>
            <person name="Nobu M.K."/>
            <person name="Narihiro T."/>
            <person name="Tamaki H."/>
            <person name="Liu W.T."/>
            <person name="Kamagata Y."/>
            <person name="Stams A.J.M."/>
            <person name="Imachi H."/>
            <person name="Sousa D.Z."/>
        </authorList>
    </citation>
    <scope>NUCLEOTIDE SEQUENCE [LARGE SCALE GENOMIC DNA]</scope>
    <source>
        <strain evidence="4 5">HH</strain>
    </source>
</reference>
<keyword evidence="5" id="KW-1185">Reference proteome</keyword>
<evidence type="ECO:0000256" key="2">
    <source>
        <dbReference type="ARBA" id="ARBA00035108"/>
    </source>
</evidence>
<dbReference type="PANTHER" id="PTHR36852">
    <property type="entry name" value="PROTEIN GVPL 2"/>
    <property type="match status" value="1"/>
</dbReference>
<accession>A0A4Y7RDW7</accession>
<dbReference type="Proteomes" id="UP000298324">
    <property type="component" value="Unassembled WGS sequence"/>
</dbReference>